<evidence type="ECO:0000313" key="2">
    <source>
        <dbReference type="Proteomes" id="UP000604117"/>
    </source>
</evidence>
<protein>
    <submittedName>
        <fullName evidence="1">Uncharacterized protein</fullName>
    </submittedName>
</protein>
<gene>
    <name evidence="1" type="ORF">Asi02nite_77940</name>
</gene>
<proteinExistence type="predicted"/>
<keyword evidence="2" id="KW-1185">Reference proteome</keyword>
<accession>A0ABQ4D439</accession>
<dbReference type="EMBL" id="BONE01000129">
    <property type="protein sequence ID" value="GIF78276.1"/>
    <property type="molecule type" value="Genomic_DNA"/>
</dbReference>
<reference evidence="1 2" key="1">
    <citation type="submission" date="2021-01" db="EMBL/GenBank/DDBJ databases">
        <title>Whole genome shotgun sequence of Asanoa siamensis NBRC 107932.</title>
        <authorList>
            <person name="Komaki H."/>
            <person name="Tamura T."/>
        </authorList>
    </citation>
    <scope>NUCLEOTIDE SEQUENCE [LARGE SCALE GENOMIC DNA]</scope>
    <source>
        <strain evidence="1 2">NBRC 107932</strain>
    </source>
</reference>
<evidence type="ECO:0000313" key="1">
    <source>
        <dbReference type="EMBL" id="GIF78276.1"/>
    </source>
</evidence>
<organism evidence="1 2">
    <name type="scientific">Asanoa siamensis</name>
    <dbReference type="NCBI Taxonomy" id="926357"/>
    <lineage>
        <taxon>Bacteria</taxon>
        <taxon>Bacillati</taxon>
        <taxon>Actinomycetota</taxon>
        <taxon>Actinomycetes</taxon>
        <taxon>Micromonosporales</taxon>
        <taxon>Micromonosporaceae</taxon>
        <taxon>Asanoa</taxon>
    </lineage>
</organism>
<comment type="caution">
    <text evidence="1">The sequence shown here is derived from an EMBL/GenBank/DDBJ whole genome shotgun (WGS) entry which is preliminary data.</text>
</comment>
<dbReference type="Proteomes" id="UP000604117">
    <property type="component" value="Unassembled WGS sequence"/>
</dbReference>
<sequence>MWGGEEIGFIQINVFTNHYKVLKICDWIGDLLEPGLQVDPTLDEPILYQDPNGSHAGCLEHTISYPVRKFRYAVHEANSSRALRWDPWFNKPPLPFADY</sequence>
<name>A0ABQ4D439_9ACTN</name>